<proteinExistence type="predicted"/>
<dbReference type="EMBL" id="UGYZ01000002">
    <property type="protein sequence ID" value="SUI98955.1"/>
    <property type="molecule type" value="Genomic_DNA"/>
</dbReference>
<dbReference type="OrthoDB" id="9781752at2"/>
<evidence type="ECO:0000313" key="2">
    <source>
        <dbReference type="Proteomes" id="UP000254519"/>
    </source>
</evidence>
<dbReference type="Gene3D" id="3.40.50.300">
    <property type="entry name" value="P-loop containing nucleotide triphosphate hydrolases"/>
    <property type="match status" value="1"/>
</dbReference>
<reference evidence="1 2" key="1">
    <citation type="submission" date="2018-06" db="EMBL/GenBank/DDBJ databases">
        <authorList>
            <consortium name="Pathogen Informatics"/>
            <person name="Doyle S."/>
        </authorList>
    </citation>
    <scope>NUCLEOTIDE SEQUENCE [LARGE SCALE GENOMIC DNA]</scope>
    <source>
        <strain evidence="2">ATCC 11859 / DSM 33 / NCIB 8841 / NCTC 4822</strain>
    </source>
</reference>
<dbReference type="AlphaFoldDB" id="A0A380BE16"/>
<name>A0A380BE16_SPOPA</name>
<dbReference type="SUPFAM" id="SSF52540">
    <property type="entry name" value="P-loop containing nucleoside triphosphate hydrolases"/>
    <property type="match status" value="2"/>
</dbReference>
<keyword evidence="2" id="KW-1185">Reference proteome</keyword>
<sequence length="356" mass="39804">MYGTITKYMGTAYTGLGIAHKYDNLIASATETVFLKCPPTTALSALLNDTAMYYIKRGFDVDKFVSPIQTDKTDAIFIKGLDLFFIQASHPIALEPSDIGGRHRVISFYDIYDENKLRNQNETIVNSLGEAEASLKKALHALADAKVIHDEWEAVNIGRMMWSVHEALIENLKEELFSTITLNKQSAVSHRLIGSLTSAGACDFIPSITNRIQRRMLIKGLPGTGKSTIMKAIGQEAERRGFDVLYGWCGLDPEGVDLVQIPELSVCIFDATKPHEYDPERDGDEILDLLSMCEESEEAEEAVEFISKKYREKILDANGYMQAYARAEKQARAAMDTAINDIVFQEKSKRLIDDIN</sequence>
<dbReference type="Proteomes" id="UP000254519">
    <property type="component" value="Unassembled WGS sequence"/>
</dbReference>
<gene>
    <name evidence="1" type="ORF">NCTC4822_00370</name>
</gene>
<protein>
    <recommendedName>
        <fullName evidence="3">Nucleotide kinase</fullName>
    </recommendedName>
</protein>
<dbReference type="RefSeq" id="WP_115359875.1">
    <property type="nucleotide sequence ID" value="NZ_CP038012.1"/>
</dbReference>
<accession>A0A380BE16</accession>
<organism evidence="1 2">
    <name type="scientific">Sporosarcina pasteurii</name>
    <name type="common">Bacillus pasteurii</name>
    <dbReference type="NCBI Taxonomy" id="1474"/>
    <lineage>
        <taxon>Bacteria</taxon>
        <taxon>Bacillati</taxon>
        <taxon>Bacillota</taxon>
        <taxon>Bacilli</taxon>
        <taxon>Bacillales</taxon>
        <taxon>Caryophanaceae</taxon>
        <taxon>Sporosarcina</taxon>
    </lineage>
</organism>
<evidence type="ECO:0008006" key="3">
    <source>
        <dbReference type="Google" id="ProtNLM"/>
    </source>
</evidence>
<evidence type="ECO:0000313" key="1">
    <source>
        <dbReference type="EMBL" id="SUI98955.1"/>
    </source>
</evidence>
<dbReference type="InterPro" id="IPR027417">
    <property type="entry name" value="P-loop_NTPase"/>
</dbReference>